<dbReference type="InterPro" id="IPR036890">
    <property type="entry name" value="HATPase_C_sf"/>
</dbReference>
<dbReference type="InterPro" id="IPR003594">
    <property type="entry name" value="HATPase_dom"/>
</dbReference>
<name>A0A941AII2_9ACTN</name>
<keyword evidence="3" id="KW-0547">Nucleotide-binding</keyword>
<dbReference type="Proteomes" id="UP000674234">
    <property type="component" value="Unassembled WGS sequence"/>
</dbReference>
<sequence length="240" mass="25123">MSSPFRSRGECRAAHRLFGSAATAPRRARAFVRSELARWDLSRVADTAELLVSELVTNAVNATETAPNPPIASSIFPVALRTVGLRLGVSPGPRSLLIEVWDGSERMPVVAERGELAEGGRGLALVEGLASRWGHYTAPDRGKIVWCELPIPRPSAGAPCPAAGDSVAAVVESPQSPGPVAAEPAEALVASGHLVSADLMPGEVAEALPHRVRDHPRAAPATGGPDTATLLRVLEGLRRL</sequence>
<gene>
    <name evidence="3" type="ORF">JOL79_08715</name>
</gene>
<dbReference type="InterPro" id="IPR050267">
    <property type="entry name" value="Anti-sigma-factor_SerPK"/>
</dbReference>
<dbReference type="Pfam" id="PF13581">
    <property type="entry name" value="HATPase_c_2"/>
    <property type="match status" value="1"/>
</dbReference>
<accession>A0A941AII2</accession>
<dbReference type="AlphaFoldDB" id="A0A941AII2"/>
<evidence type="ECO:0000313" key="3">
    <source>
        <dbReference type="EMBL" id="MBP2703887.1"/>
    </source>
</evidence>
<protein>
    <submittedName>
        <fullName evidence="3">ATP-binding protein</fullName>
    </submittedName>
</protein>
<comment type="caution">
    <text evidence="3">The sequence shown here is derived from an EMBL/GenBank/DDBJ whole genome shotgun (WGS) entry which is preliminary data.</text>
</comment>
<organism evidence="3 4">
    <name type="scientific">Microbispora oryzae</name>
    <dbReference type="NCBI Taxonomy" id="2806554"/>
    <lineage>
        <taxon>Bacteria</taxon>
        <taxon>Bacillati</taxon>
        <taxon>Actinomycetota</taxon>
        <taxon>Actinomycetes</taxon>
        <taxon>Streptosporangiales</taxon>
        <taxon>Streptosporangiaceae</taxon>
        <taxon>Microbispora</taxon>
    </lineage>
</organism>
<dbReference type="CDD" id="cd16936">
    <property type="entry name" value="HATPase_RsbW-like"/>
    <property type="match status" value="1"/>
</dbReference>
<keyword evidence="4" id="KW-1185">Reference proteome</keyword>
<dbReference type="PANTHER" id="PTHR35526:SF3">
    <property type="entry name" value="ANTI-SIGMA-F FACTOR RSBW"/>
    <property type="match status" value="1"/>
</dbReference>
<dbReference type="SUPFAM" id="SSF55874">
    <property type="entry name" value="ATPase domain of HSP90 chaperone/DNA topoisomerase II/histidine kinase"/>
    <property type="match status" value="1"/>
</dbReference>
<evidence type="ECO:0000256" key="1">
    <source>
        <dbReference type="ARBA" id="ARBA00022527"/>
    </source>
</evidence>
<keyword evidence="3" id="KW-0067">ATP-binding</keyword>
<dbReference type="PANTHER" id="PTHR35526">
    <property type="entry name" value="ANTI-SIGMA-F FACTOR RSBW-RELATED"/>
    <property type="match status" value="1"/>
</dbReference>
<evidence type="ECO:0000313" key="4">
    <source>
        <dbReference type="Proteomes" id="UP000674234"/>
    </source>
</evidence>
<reference evidence="3" key="1">
    <citation type="submission" date="2021-02" db="EMBL/GenBank/DDBJ databases">
        <title>Draft genome sequence of Microbispora sp. RL4-1S isolated from rice leaves in Thailand.</title>
        <authorList>
            <person name="Muangham S."/>
            <person name="Duangmal K."/>
        </authorList>
    </citation>
    <scope>NUCLEOTIDE SEQUENCE</scope>
    <source>
        <strain evidence="3">RL4-1S</strain>
    </source>
</reference>
<dbReference type="GO" id="GO:0005524">
    <property type="term" value="F:ATP binding"/>
    <property type="evidence" value="ECO:0007669"/>
    <property type="project" value="UniProtKB-KW"/>
</dbReference>
<feature type="domain" description="Histidine kinase/HSP90-like ATPase" evidence="2">
    <location>
        <begin position="24"/>
        <end position="146"/>
    </location>
</feature>
<proteinExistence type="predicted"/>
<dbReference type="EMBL" id="JAFCNB010000003">
    <property type="protein sequence ID" value="MBP2703887.1"/>
    <property type="molecule type" value="Genomic_DNA"/>
</dbReference>
<keyword evidence="1" id="KW-0418">Kinase</keyword>
<dbReference type="GO" id="GO:0004674">
    <property type="term" value="F:protein serine/threonine kinase activity"/>
    <property type="evidence" value="ECO:0007669"/>
    <property type="project" value="UniProtKB-KW"/>
</dbReference>
<dbReference type="RefSeq" id="WP_210155158.1">
    <property type="nucleotide sequence ID" value="NZ_JAFCNB010000003.1"/>
</dbReference>
<keyword evidence="1" id="KW-0723">Serine/threonine-protein kinase</keyword>
<dbReference type="Gene3D" id="3.30.565.10">
    <property type="entry name" value="Histidine kinase-like ATPase, C-terminal domain"/>
    <property type="match status" value="1"/>
</dbReference>
<keyword evidence="1" id="KW-0808">Transferase</keyword>
<evidence type="ECO:0000259" key="2">
    <source>
        <dbReference type="Pfam" id="PF13581"/>
    </source>
</evidence>